<dbReference type="Pfam" id="PF00332">
    <property type="entry name" value="Glyco_hydro_17"/>
    <property type="match status" value="1"/>
</dbReference>
<name>A0ABR2VWR1_9FUNG</name>
<keyword evidence="9" id="KW-0732">Signal</keyword>
<accession>A0ABR2VWR1</accession>
<dbReference type="Gene3D" id="3.20.20.80">
    <property type="entry name" value="Glycosidases"/>
    <property type="match status" value="1"/>
</dbReference>
<evidence type="ECO:0000256" key="12">
    <source>
        <dbReference type="ARBA" id="ARBA00023180"/>
    </source>
</evidence>
<evidence type="ECO:0000256" key="19">
    <source>
        <dbReference type="RuleBase" id="RU004335"/>
    </source>
</evidence>
<keyword evidence="20" id="KW-1133">Transmembrane helix</keyword>
<evidence type="ECO:0000256" key="11">
    <source>
        <dbReference type="ARBA" id="ARBA00023136"/>
    </source>
</evidence>
<dbReference type="InterPro" id="IPR050732">
    <property type="entry name" value="Beta-glucan_modifiers"/>
</dbReference>
<keyword evidence="13" id="KW-0119">Carbohydrate metabolism</keyword>
<evidence type="ECO:0000256" key="14">
    <source>
        <dbReference type="ARBA" id="ARBA00023316"/>
    </source>
</evidence>
<dbReference type="SUPFAM" id="SSF51445">
    <property type="entry name" value="(Trans)glycosidases"/>
    <property type="match status" value="1"/>
</dbReference>
<evidence type="ECO:0000256" key="1">
    <source>
        <dbReference type="ARBA" id="ARBA00000382"/>
    </source>
</evidence>
<keyword evidence="7" id="KW-0134">Cell wall</keyword>
<organism evidence="21 22">
    <name type="scientific">Basidiobolus ranarum</name>
    <dbReference type="NCBI Taxonomy" id="34480"/>
    <lineage>
        <taxon>Eukaryota</taxon>
        <taxon>Fungi</taxon>
        <taxon>Fungi incertae sedis</taxon>
        <taxon>Zoopagomycota</taxon>
        <taxon>Entomophthoromycotina</taxon>
        <taxon>Basidiobolomycetes</taxon>
        <taxon>Basidiobolales</taxon>
        <taxon>Basidiobolaceae</taxon>
        <taxon>Basidiobolus</taxon>
    </lineage>
</organism>
<reference evidence="21 22" key="1">
    <citation type="submission" date="2023-04" db="EMBL/GenBank/DDBJ databases">
        <title>Genome of Basidiobolus ranarum AG-B5.</title>
        <authorList>
            <person name="Stajich J.E."/>
            <person name="Carter-House D."/>
            <person name="Gryganskyi A."/>
        </authorList>
    </citation>
    <scope>NUCLEOTIDE SEQUENCE [LARGE SCALE GENOMIC DNA]</scope>
    <source>
        <strain evidence="21 22">AG-B5</strain>
    </source>
</reference>
<dbReference type="Proteomes" id="UP001479436">
    <property type="component" value="Unassembled WGS sequence"/>
</dbReference>
<dbReference type="EC" id="3.2.1.39" evidence="5"/>
<evidence type="ECO:0000256" key="2">
    <source>
        <dbReference type="ARBA" id="ARBA00004191"/>
    </source>
</evidence>
<feature type="transmembrane region" description="Helical" evidence="20">
    <location>
        <begin position="44"/>
        <end position="67"/>
    </location>
</feature>
<evidence type="ECO:0000313" key="21">
    <source>
        <dbReference type="EMBL" id="KAK9704504.1"/>
    </source>
</evidence>
<dbReference type="PANTHER" id="PTHR16631">
    <property type="entry name" value="GLUCAN 1,3-BETA-GLUCOSIDASE"/>
    <property type="match status" value="1"/>
</dbReference>
<comment type="function">
    <text evidence="16">Glucanases play a role in cell expansion during growth, in cell-cell fusion during mating, and in spore release during sporulation. This enzyme may be involved in beta-glucan degradation. Active on laminarin and lichenan.</text>
</comment>
<evidence type="ECO:0000313" key="22">
    <source>
        <dbReference type="Proteomes" id="UP001479436"/>
    </source>
</evidence>
<evidence type="ECO:0000256" key="4">
    <source>
        <dbReference type="ARBA" id="ARBA00008773"/>
    </source>
</evidence>
<sequence>MDNSEIVTIPPINSSVEKREQPNTSEFIKFSHITSKQSLKTRKWFLSCLFLFILILSLTGFLCFYIFKRFFTVTSSTIINYDSNLRHAFWGLCYTPQSSQFPRCGVTGDDVLNEIKILSQLTKRVRLYGMDCNQGEFVLEAIHRLKIDMKVVLTVWIDSNSVTYERQSKELIRVLSKYGTANIYGISLGNEVLFRKEMDDTALFGRLKQLRDTLRAQNWDIPVFTSEIGSLIDTELVSEVDLVMANIHPYFAGTIVSDASNWTLSYFKQSIQALIPPSKAGIISEVGWPTRGDRNQGSIPNVNNQQLFLNDFLCKANRLQIPYFYFEVFDSPWKIQFNQLETSWGIFDAKKNLKVDIPNCLVID</sequence>
<keyword evidence="22" id="KW-1185">Reference proteome</keyword>
<comment type="catalytic activity">
    <reaction evidence="1">
        <text>Hydrolysis of (1-&gt;3)-beta-D-glucosidic linkages in (1-&gt;3)-beta-D-glucans.</text>
        <dbReference type="EC" id="3.2.1.39"/>
    </reaction>
</comment>
<evidence type="ECO:0000256" key="6">
    <source>
        <dbReference type="ARBA" id="ARBA00022475"/>
    </source>
</evidence>
<keyword evidence="6" id="KW-1003">Cell membrane</keyword>
<keyword evidence="20" id="KW-0812">Transmembrane</keyword>
<protein>
    <recommendedName>
        <fullName evidence="5">glucan endo-1,3-beta-D-glucosidase</fullName>
        <ecNumber evidence="5">3.2.1.39</ecNumber>
    </recommendedName>
    <alternativeName>
        <fullName evidence="18">Endo-1,3-beta-glucanase btgC</fullName>
    </alternativeName>
    <alternativeName>
        <fullName evidence="17">Laminarinase btgC</fullName>
    </alternativeName>
</protein>
<comment type="subcellular location">
    <subcellularLocation>
        <location evidence="3">Cell membrane</location>
        <topology evidence="3">Single-pass type II membrane protein</topology>
    </subcellularLocation>
    <subcellularLocation>
        <location evidence="2">Secreted</location>
        <location evidence="2">Cell wall</location>
    </subcellularLocation>
</comment>
<evidence type="ECO:0000256" key="5">
    <source>
        <dbReference type="ARBA" id="ARBA00012780"/>
    </source>
</evidence>
<evidence type="ECO:0000256" key="15">
    <source>
        <dbReference type="ARBA" id="ARBA00023326"/>
    </source>
</evidence>
<keyword evidence="12" id="KW-0325">Glycoprotein</keyword>
<keyword evidence="8" id="KW-0964">Secreted</keyword>
<dbReference type="InterPro" id="IPR017853">
    <property type="entry name" value="GH"/>
</dbReference>
<evidence type="ECO:0000256" key="16">
    <source>
        <dbReference type="ARBA" id="ARBA00037649"/>
    </source>
</evidence>
<evidence type="ECO:0000256" key="8">
    <source>
        <dbReference type="ARBA" id="ARBA00022525"/>
    </source>
</evidence>
<keyword evidence="10" id="KW-0378">Hydrolase</keyword>
<evidence type="ECO:0000256" key="7">
    <source>
        <dbReference type="ARBA" id="ARBA00022512"/>
    </source>
</evidence>
<dbReference type="InterPro" id="IPR000490">
    <property type="entry name" value="Glyco_hydro_17"/>
</dbReference>
<evidence type="ECO:0000256" key="17">
    <source>
        <dbReference type="ARBA" id="ARBA00042373"/>
    </source>
</evidence>
<evidence type="ECO:0000256" key="18">
    <source>
        <dbReference type="ARBA" id="ARBA00043078"/>
    </source>
</evidence>
<keyword evidence="11 20" id="KW-0472">Membrane</keyword>
<dbReference type="EMBL" id="JASJQH010007552">
    <property type="protein sequence ID" value="KAK9704504.1"/>
    <property type="molecule type" value="Genomic_DNA"/>
</dbReference>
<keyword evidence="15" id="KW-0624">Polysaccharide degradation</keyword>
<evidence type="ECO:0000256" key="9">
    <source>
        <dbReference type="ARBA" id="ARBA00022729"/>
    </source>
</evidence>
<gene>
    <name evidence="21" type="ORF">K7432_010147</name>
</gene>
<evidence type="ECO:0000256" key="3">
    <source>
        <dbReference type="ARBA" id="ARBA00004401"/>
    </source>
</evidence>
<evidence type="ECO:0000256" key="20">
    <source>
        <dbReference type="SAM" id="Phobius"/>
    </source>
</evidence>
<keyword evidence="14" id="KW-0961">Cell wall biogenesis/degradation</keyword>
<dbReference type="PANTHER" id="PTHR16631:SF17">
    <property type="entry name" value="GLUCAN ENDO-1,3-BETA-GLUCOSIDASE BTGC"/>
    <property type="match status" value="1"/>
</dbReference>
<evidence type="ECO:0000256" key="10">
    <source>
        <dbReference type="ARBA" id="ARBA00022801"/>
    </source>
</evidence>
<proteinExistence type="inferred from homology"/>
<evidence type="ECO:0000256" key="13">
    <source>
        <dbReference type="ARBA" id="ARBA00023277"/>
    </source>
</evidence>
<comment type="similarity">
    <text evidence="4 19">Belongs to the glycosyl hydrolase 17 family.</text>
</comment>
<comment type="caution">
    <text evidence="21">The sequence shown here is derived from an EMBL/GenBank/DDBJ whole genome shotgun (WGS) entry which is preliminary data.</text>
</comment>